<keyword evidence="2" id="KW-1185">Reference proteome</keyword>
<dbReference type="RefSeq" id="WP_156046587.1">
    <property type="nucleotide sequence ID" value="NZ_BAWF01000021.1"/>
</dbReference>
<dbReference type="Gene3D" id="3.40.710.10">
    <property type="entry name" value="DD-peptidase/beta-lactamase superfamily"/>
    <property type="match status" value="1"/>
</dbReference>
<dbReference type="Proteomes" id="UP000019491">
    <property type="component" value="Unassembled WGS sequence"/>
</dbReference>
<dbReference type="EMBL" id="BAWF01000021">
    <property type="protein sequence ID" value="GAF45412.1"/>
    <property type="molecule type" value="Genomic_DNA"/>
</dbReference>
<gene>
    <name evidence="1" type="ORF">RW1_021_00030</name>
</gene>
<protein>
    <submittedName>
        <fullName evidence="1">Uncharacterized protein</fullName>
    </submittedName>
</protein>
<evidence type="ECO:0000313" key="1">
    <source>
        <dbReference type="EMBL" id="GAF45412.1"/>
    </source>
</evidence>
<dbReference type="AlphaFoldDB" id="X0Q2Y9"/>
<comment type="caution">
    <text evidence="1">The sequence shown here is derived from an EMBL/GenBank/DDBJ whole genome shotgun (WGS) entry which is preliminary data.</text>
</comment>
<proteinExistence type="predicted"/>
<evidence type="ECO:0000313" key="2">
    <source>
        <dbReference type="Proteomes" id="UP000019491"/>
    </source>
</evidence>
<name>X0Q2Y9_RHOWR</name>
<dbReference type="SUPFAM" id="SSF56601">
    <property type="entry name" value="beta-lactamase/transpeptidase-like"/>
    <property type="match status" value="1"/>
</dbReference>
<reference evidence="1 2" key="1">
    <citation type="submission" date="2014-02" db="EMBL/GenBank/DDBJ databases">
        <title>Whole genome shotgun sequence of Rhodococcus wratislaviensis NBRC 100605.</title>
        <authorList>
            <person name="Hosoyama A."/>
            <person name="Tsuchikane K."/>
            <person name="Yoshida I."/>
            <person name="Ohji S."/>
            <person name="Ichikawa N."/>
            <person name="Yamazoe A."/>
            <person name="Fujita N."/>
        </authorList>
    </citation>
    <scope>NUCLEOTIDE SEQUENCE [LARGE SCALE GENOMIC DNA]</scope>
    <source>
        <strain evidence="1 2">NBRC 100605</strain>
    </source>
</reference>
<dbReference type="InterPro" id="IPR012338">
    <property type="entry name" value="Beta-lactam/transpept-like"/>
</dbReference>
<dbReference type="OrthoDB" id="3729831at2"/>
<accession>X0Q2Y9</accession>
<organism evidence="1 2">
    <name type="scientific">Rhodococcus wratislaviensis NBRC 100605</name>
    <dbReference type="NCBI Taxonomy" id="1219028"/>
    <lineage>
        <taxon>Bacteria</taxon>
        <taxon>Bacillati</taxon>
        <taxon>Actinomycetota</taxon>
        <taxon>Actinomycetes</taxon>
        <taxon>Mycobacteriales</taxon>
        <taxon>Nocardiaceae</taxon>
        <taxon>Rhodococcus</taxon>
    </lineage>
</organism>
<sequence>MAAAAVTAAALSACTIPPRSGDAGTGPGKTITQIVVVPPESTTPLVPAAPPAAAGQGPLAGFDTLAAQLGGDSGIALAPVGGGQSIVAGTLQSGPAWSTIKVPLTIAALTAPGGSGQLTSVAQAITASDNAAAEQLWDSLGDPPVAATHVQAVLQQFGDPATVVESRKTRPEYSAFGQTVWSLAAQTQFASFLPCHTEAAQVLGYMDDVEADQRWGLGTLPNTSFKGGWGPDEQGRYLVRQFGIISTGSGQLAVAVAAEAPSGSFNDATAMLTQIAQWIGTRVATVTSGASC</sequence>